<dbReference type="AlphaFoldDB" id="A0A2P5CBE8"/>
<gene>
    <name evidence="2" type="ORF">PanWU01x14_167060</name>
</gene>
<accession>A0A2P5CBE8</accession>
<feature type="non-terminal residue" evidence="2">
    <location>
        <position position="51"/>
    </location>
</feature>
<comment type="caution">
    <text evidence="2">The sequence shown here is derived from an EMBL/GenBank/DDBJ whole genome shotgun (WGS) entry which is preliminary data.</text>
</comment>
<protein>
    <submittedName>
        <fullName evidence="2">Thioredoxin-like fold containing protein</fullName>
    </submittedName>
</protein>
<name>A0A2P5CBE8_PARAD</name>
<dbReference type="Gene3D" id="3.40.30.10">
    <property type="entry name" value="Glutaredoxin"/>
    <property type="match status" value="1"/>
</dbReference>
<dbReference type="Proteomes" id="UP000237105">
    <property type="component" value="Unassembled WGS sequence"/>
</dbReference>
<keyword evidence="3" id="KW-1185">Reference proteome</keyword>
<evidence type="ECO:0000259" key="1">
    <source>
        <dbReference type="Pfam" id="PF13905"/>
    </source>
</evidence>
<dbReference type="EMBL" id="JXTB01000150">
    <property type="protein sequence ID" value="PON58314.1"/>
    <property type="molecule type" value="Genomic_DNA"/>
</dbReference>
<sequence length="51" mass="5963">MELYQEVASKKNFEVVYVSCNKDIYDSFEDNFSKIPWLVIPHSDSNTFKGV</sequence>
<reference evidence="3" key="1">
    <citation type="submission" date="2016-06" db="EMBL/GenBank/DDBJ databases">
        <title>Parallel loss of symbiosis genes in relatives of nitrogen-fixing non-legume Parasponia.</title>
        <authorList>
            <person name="Van Velzen R."/>
            <person name="Holmer R."/>
            <person name="Bu F."/>
            <person name="Rutten L."/>
            <person name="Van Zeijl A."/>
            <person name="Liu W."/>
            <person name="Santuari L."/>
            <person name="Cao Q."/>
            <person name="Sharma T."/>
            <person name="Shen D."/>
            <person name="Roswanjaya Y."/>
            <person name="Wardhani T."/>
            <person name="Kalhor M.S."/>
            <person name="Jansen J."/>
            <person name="Van den Hoogen J."/>
            <person name="Gungor B."/>
            <person name="Hartog M."/>
            <person name="Hontelez J."/>
            <person name="Verver J."/>
            <person name="Yang W.-C."/>
            <person name="Schijlen E."/>
            <person name="Repin R."/>
            <person name="Schilthuizen M."/>
            <person name="Schranz E."/>
            <person name="Heidstra R."/>
            <person name="Miyata K."/>
            <person name="Fedorova E."/>
            <person name="Kohlen W."/>
            <person name="Bisseling T."/>
            <person name="Smit S."/>
            <person name="Geurts R."/>
        </authorList>
    </citation>
    <scope>NUCLEOTIDE SEQUENCE [LARGE SCALE GENOMIC DNA]</scope>
    <source>
        <strain evidence="3">cv. WU1-14</strain>
    </source>
</reference>
<dbReference type="OrthoDB" id="1740151at2759"/>
<feature type="domain" description="Thioredoxin-like fold" evidence="1">
    <location>
        <begin position="2"/>
        <end position="47"/>
    </location>
</feature>
<organism evidence="2 3">
    <name type="scientific">Parasponia andersonii</name>
    <name type="common">Sponia andersonii</name>
    <dbReference type="NCBI Taxonomy" id="3476"/>
    <lineage>
        <taxon>Eukaryota</taxon>
        <taxon>Viridiplantae</taxon>
        <taxon>Streptophyta</taxon>
        <taxon>Embryophyta</taxon>
        <taxon>Tracheophyta</taxon>
        <taxon>Spermatophyta</taxon>
        <taxon>Magnoliopsida</taxon>
        <taxon>eudicotyledons</taxon>
        <taxon>Gunneridae</taxon>
        <taxon>Pentapetalae</taxon>
        <taxon>rosids</taxon>
        <taxon>fabids</taxon>
        <taxon>Rosales</taxon>
        <taxon>Cannabaceae</taxon>
        <taxon>Parasponia</taxon>
    </lineage>
</organism>
<dbReference type="InterPro" id="IPR012336">
    <property type="entry name" value="Thioredoxin-like_fold"/>
</dbReference>
<evidence type="ECO:0000313" key="2">
    <source>
        <dbReference type="EMBL" id="PON58314.1"/>
    </source>
</evidence>
<proteinExistence type="predicted"/>
<dbReference type="Pfam" id="PF13905">
    <property type="entry name" value="Thioredoxin_8"/>
    <property type="match status" value="1"/>
</dbReference>
<evidence type="ECO:0000313" key="3">
    <source>
        <dbReference type="Proteomes" id="UP000237105"/>
    </source>
</evidence>